<proteinExistence type="predicted"/>
<dbReference type="EMBL" id="FN649741">
    <property type="protein sequence ID" value="CBJ27854.1"/>
    <property type="molecule type" value="Genomic_DNA"/>
</dbReference>
<gene>
    <name evidence="9" type="ORF">Esi_0086_0022</name>
</gene>
<sequence length="1389" mass="149632">MLEMLLILLLGLSALLDTSAGGWVGGWVGSSDIGEYHRCNGSSITVCSLPRSWPSLGIHRDLTYNELTTLPEGIFGGLTALEYLTQTLQTHRAHETSSPNELPSLPSCSDHFSDPRFTHGSSITVCSLPRSWPSLGIHRNLTYNELTTLPEGIFGGLTALESLDLTYNELTTLPEGIFGGLTALEYLELSYNELTTLPEGIFGGLTALELLRLYSNELTTLPEEIFGGLTALERLSLSNNELTTLPEGLFGGLTALELLWLLNNSLTTLPDGIFQGLPALTTLTRRRLMYLISITFCPPRPQGIVVFSTSYSSLVQIPNGLFTVLSHHSFVSVLYWEIPRPEYCTGKAVHCVLHVIHSPQAFLLRQEITPTLACFPYLSTYTWYMSPTCRFSGRSFAATVNDVHLQIKSRICGRVSHSSGIIVHICWPKVAGKSSQFPDMTRVFRMHMQGQTWLSGETLACPTQIHPSIPANLVSRGSGHICACACTCTGHGRAGISPTTYAGTRLEPRRSGLDATYSLLLEYAVWSITGATPSNIDKSPALLRIFPFQYHPEKYYSACRLSDPNTSCNTRKPGTRGSGDTCACGCTYTGHARAGIFPTTYLSLVQPKYILQIPAHLVSCGSGDTCACGCTCIGHARAGIFPTIYAGTQLELRSPDSMNAHGCSSVTRLVKKGASTVEIVVGVVAGALAVAALGFFLRRRRAAKSTDPDPPAPASYGADSLEYGRVEQHQQRQNDIHSSSPIMGDSTGGNVTRGLPPPAQQSSPPPPPSYVHNDAHRHDARPPAASQHHAVIAAEKTFGGDDTPVQSLSTAPAMGALPKPSSEGKSKSTRDNSESGGGARTADAGRGGGDAAEDGSGCVAASTQSLLSLTTRNSAAEVSTEEGTAEVAEFGLSADADGAPSAAALPPAAAAGGRRRTSSGVGCGQAVLAAAEKLAHSCQIPGISEAATAVSILIRLVLDSRDLTSSPGVKRCRSIVVMLERASKVLGNVNDLTRVVEMGTCLCHRYPRVLMEEVHDAVSDLVELIKTYQNKSKVGKVLTSTLFKRRQGELNAVIDRAIWGLHLGLQVQVGHDVAHLVKRSTAEAQTESLAQVRAQAESLAEARRSRRQRKLDQIEIPEDHVSITDEMLGKGGFGVVYLADYNGHNAAAKKAERKAFLRELDAMIRLRSPHIVNIYGAITSLPDRLILVMELLAGGDLRAMLKNSEQPLPKDKCRQIIQDVCVGMAFLHGKATVHGDLKSANVLLDDRGRAKIGDFGTSRWAERSAETVTNNTNPGPSTHISFAWTAPEVLETKETSKAGDVYSFGMVAWEVLTRQTPWDQARPRDIYLGVVMREERPAIPAGAPVDIAEMVRKCWAQEPKDRPTFPVLCNRGNAHRRLQAPKLLILGND</sequence>
<evidence type="ECO:0000313" key="10">
    <source>
        <dbReference type="Proteomes" id="UP000002630"/>
    </source>
</evidence>
<keyword evidence="7" id="KW-0732">Signal</keyword>
<dbReference type="PANTHER" id="PTHR44329">
    <property type="entry name" value="SERINE/THREONINE-PROTEIN KINASE TNNI3K-RELATED"/>
    <property type="match status" value="1"/>
</dbReference>
<dbReference type="Proteomes" id="UP000002630">
    <property type="component" value="Linkage Group LG16"/>
</dbReference>
<dbReference type="OrthoDB" id="339325at2759"/>
<evidence type="ECO:0000256" key="3">
    <source>
        <dbReference type="ARBA" id="ARBA00022741"/>
    </source>
</evidence>
<evidence type="ECO:0000259" key="8">
    <source>
        <dbReference type="PROSITE" id="PS50011"/>
    </source>
</evidence>
<dbReference type="InterPro" id="IPR000719">
    <property type="entry name" value="Prot_kinase_dom"/>
</dbReference>
<dbReference type="Pfam" id="PF07714">
    <property type="entry name" value="PK_Tyr_Ser-Thr"/>
    <property type="match status" value="1"/>
</dbReference>
<evidence type="ECO:0000256" key="2">
    <source>
        <dbReference type="ARBA" id="ARBA00022737"/>
    </source>
</evidence>
<dbReference type="InterPro" id="IPR017441">
    <property type="entry name" value="Protein_kinase_ATP_BS"/>
</dbReference>
<dbReference type="SUPFAM" id="SSF52058">
    <property type="entry name" value="L domain-like"/>
    <property type="match status" value="1"/>
</dbReference>
<keyword evidence="3 5" id="KW-0547">Nucleotide-binding</keyword>
<feature type="binding site" evidence="5">
    <location>
        <position position="1150"/>
    </location>
    <ligand>
        <name>ATP</name>
        <dbReference type="ChEBI" id="CHEBI:30616"/>
    </ligand>
</feature>
<evidence type="ECO:0000256" key="5">
    <source>
        <dbReference type="PROSITE-ProRule" id="PRU10141"/>
    </source>
</evidence>
<feature type="domain" description="Protein kinase" evidence="8">
    <location>
        <begin position="1122"/>
        <end position="1378"/>
    </location>
</feature>
<keyword evidence="4 5" id="KW-0067">ATP-binding</keyword>
<dbReference type="PRINTS" id="PR00109">
    <property type="entry name" value="TYRKINASE"/>
</dbReference>
<dbReference type="SUPFAM" id="SSF56112">
    <property type="entry name" value="Protein kinase-like (PK-like)"/>
    <property type="match status" value="1"/>
</dbReference>
<dbReference type="Gene3D" id="1.10.510.10">
    <property type="entry name" value="Transferase(Phosphotransferase) domain 1"/>
    <property type="match status" value="1"/>
</dbReference>
<organism evidence="9 10">
    <name type="scientific">Ectocarpus siliculosus</name>
    <name type="common">Brown alga</name>
    <name type="synonym">Conferva siliculosa</name>
    <dbReference type="NCBI Taxonomy" id="2880"/>
    <lineage>
        <taxon>Eukaryota</taxon>
        <taxon>Sar</taxon>
        <taxon>Stramenopiles</taxon>
        <taxon>Ochrophyta</taxon>
        <taxon>PX clade</taxon>
        <taxon>Phaeophyceae</taxon>
        <taxon>Ectocarpales</taxon>
        <taxon>Ectocarpaceae</taxon>
        <taxon>Ectocarpus</taxon>
    </lineage>
</organism>
<reference evidence="9 10" key="1">
    <citation type="journal article" date="2010" name="Nature">
        <title>The Ectocarpus genome and the independent evolution of multicellularity in brown algae.</title>
        <authorList>
            <person name="Cock J.M."/>
            <person name="Sterck L."/>
            <person name="Rouze P."/>
            <person name="Scornet D."/>
            <person name="Allen A.E."/>
            <person name="Amoutzias G."/>
            <person name="Anthouard V."/>
            <person name="Artiguenave F."/>
            <person name="Aury J.M."/>
            <person name="Badger J.H."/>
            <person name="Beszteri B."/>
            <person name="Billiau K."/>
            <person name="Bonnet E."/>
            <person name="Bothwell J.H."/>
            <person name="Bowler C."/>
            <person name="Boyen C."/>
            <person name="Brownlee C."/>
            <person name="Carrano C.J."/>
            <person name="Charrier B."/>
            <person name="Cho G.Y."/>
            <person name="Coelho S.M."/>
            <person name="Collen J."/>
            <person name="Corre E."/>
            <person name="Da Silva C."/>
            <person name="Delage L."/>
            <person name="Delaroque N."/>
            <person name="Dittami S.M."/>
            <person name="Doulbeau S."/>
            <person name="Elias M."/>
            <person name="Farnham G."/>
            <person name="Gachon C.M."/>
            <person name="Gschloessl B."/>
            <person name="Heesch S."/>
            <person name="Jabbari K."/>
            <person name="Jubin C."/>
            <person name="Kawai H."/>
            <person name="Kimura K."/>
            <person name="Kloareg B."/>
            <person name="Kupper F.C."/>
            <person name="Lang D."/>
            <person name="Le Bail A."/>
            <person name="Leblanc C."/>
            <person name="Lerouge P."/>
            <person name="Lohr M."/>
            <person name="Lopez P.J."/>
            <person name="Martens C."/>
            <person name="Maumus F."/>
            <person name="Michel G."/>
            <person name="Miranda-Saavedra D."/>
            <person name="Morales J."/>
            <person name="Moreau H."/>
            <person name="Motomura T."/>
            <person name="Nagasato C."/>
            <person name="Napoli C.A."/>
            <person name="Nelson D.R."/>
            <person name="Nyvall-Collen P."/>
            <person name="Peters A.F."/>
            <person name="Pommier C."/>
            <person name="Potin P."/>
            <person name="Poulain J."/>
            <person name="Quesneville H."/>
            <person name="Read B."/>
            <person name="Rensing S.A."/>
            <person name="Ritter A."/>
            <person name="Rousvoal S."/>
            <person name="Samanta M."/>
            <person name="Samson G."/>
            <person name="Schroeder D.C."/>
            <person name="Segurens B."/>
            <person name="Strittmatter M."/>
            <person name="Tonon T."/>
            <person name="Tregear J.W."/>
            <person name="Valentin K."/>
            <person name="von Dassow P."/>
            <person name="Yamagishi T."/>
            <person name="Van de Peer Y."/>
            <person name="Wincker P."/>
        </authorList>
    </citation>
    <scope>NUCLEOTIDE SEQUENCE [LARGE SCALE GENOMIC DNA]</scope>
    <source>
        <strain evidence="10">Ec32 / CCAP1310/4</strain>
    </source>
</reference>
<keyword evidence="10" id="KW-1185">Reference proteome</keyword>
<dbReference type="SMART" id="SM00220">
    <property type="entry name" value="S_TKc"/>
    <property type="match status" value="1"/>
</dbReference>
<dbReference type="GO" id="GO:0097527">
    <property type="term" value="P:necroptotic signaling pathway"/>
    <property type="evidence" value="ECO:0007669"/>
    <property type="project" value="TreeGrafter"/>
</dbReference>
<feature type="chain" id="PRO_5003095879" description="Protein kinase domain-containing protein" evidence="7">
    <location>
        <begin position="22"/>
        <end position="1389"/>
    </location>
</feature>
<evidence type="ECO:0000313" key="9">
    <source>
        <dbReference type="EMBL" id="CBJ27854.1"/>
    </source>
</evidence>
<feature type="compositionally biased region" description="Pro residues" evidence="6">
    <location>
        <begin position="755"/>
        <end position="769"/>
    </location>
</feature>
<evidence type="ECO:0000256" key="6">
    <source>
        <dbReference type="SAM" id="MobiDB-lite"/>
    </source>
</evidence>
<dbReference type="STRING" id="2880.D7G7X9"/>
<dbReference type="EMBL" id="FN649096">
    <property type="protein sequence ID" value="CBJ27854.1"/>
    <property type="molecule type" value="Genomic_DNA"/>
</dbReference>
<evidence type="ECO:0000256" key="7">
    <source>
        <dbReference type="SAM" id="SignalP"/>
    </source>
</evidence>
<dbReference type="SMART" id="SM00369">
    <property type="entry name" value="LRR_TYP"/>
    <property type="match status" value="7"/>
</dbReference>
<feature type="compositionally biased region" description="Gly residues" evidence="6">
    <location>
        <begin position="835"/>
        <end position="850"/>
    </location>
</feature>
<dbReference type="PANTHER" id="PTHR44329:SF298">
    <property type="entry name" value="MIXED LINEAGE KINASE DOMAIN-LIKE PROTEIN"/>
    <property type="match status" value="1"/>
</dbReference>
<dbReference type="InParanoid" id="D7G7X9"/>
<dbReference type="Pfam" id="PF13855">
    <property type="entry name" value="LRR_8"/>
    <property type="match status" value="2"/>
</dbReference>
<keyword evidence="1" id="KW-0433">Leucine-rich repeat</keyword>
<dbReference type="InterPro" id="IPR003591">
    <property type="entry name" value="Leu-rich_rpt_typical-subtyp"/>
</dbReference>
<dbReference type="InterPro" id="IPR001611">
    <property type="entry name" value="Leu-rich_rpt"/>
</dbReference>
<dbReference type="GO" id="GO:0004672">
    <property type="term" value="F:protein kinase activity"/>
    <property type="evidence" value="ECO:0007669"/>
    <property type="project" value="InterPro"/>
</dbReference>
<keyword evidence="2" id="KW-0677">Repeat</keyword>
<dbReference type="InterPro" id="IPR032675">
    <property type="entry name" value="LRR_dom_sf"/>
</dbReference>
<dbReference type="GO" id="GO:0005524">
    <property type="term" value="F:ATP binding"/>
    <property type="evidence" value="ECO:0007669"/>
    <property type="project" value="UniProtKB-UniRule"/>
</dbReference>
<dbReference type="Gene3D" id="3.80.10.10">
    <property type="entry name" value="Ribonuclease Inhibitor"/>
    <property type="match status" value="2"/>
</dbReference>
<accession>D7G7X9</accession>
<evidence type="ECO:0000256" key="1">
    <source>
        <dbReference type="ARBA" id="ARBA00022614"/>
    </source>
</evidence>
<dbReference type="InterPro" id="IPR011009">
    <property type="entry name" value="Kinase-like_dom_sf"/>
</dbReference>
<dbReference type="SMART" id="SM00364">
    <property type="entry name" value="LRR_BAC"/>
    <property type="match status" value="5"/>
</dbReference>
<feature type="compositionally biased region" description="Basic and acidic residues" evidence="6">
    <location>
        <begin position="822"/>
        <end position="833"/>
    </location>
</feature>
<dbReference type="InterPro" id="IPR001245">
    <property type="entry name" value="Ser-Thr/Tyr_kinase_cat_dom"/>
</dbReference>
<protein>
    <recommendedName>
        <fullName evidence="8">Protein kinase domain-containing protein</fullName>
    </recommendedName>
</protein>
<dbReference type="PROSITE" id="PS50011">
    <property type="entry name" value="PROTEIN_KINASE_DOM"/>
    <property type="match status" value="1"/>
</dbReference>
<dbReference type="PROSITE" id="PS00107">
    <property type="entry name" value="PROTEIN_KINASE_ATP"/>
    <property type="match status" value="1"/>
</dbReference>
<dbReference type="InterPro" id="IPR051681">
    <property type="entry name" value="Ser/Thr_Kinases-Pseudokinases"/>
</dbReference>
<dbReference type="eggNOG" id="KOG0619">
    <property type="taxonomic scope" value="Eukaryota"/>
</dbReference>
<feature type="signal peptide" evidence="7">
    <location>
        <begin position="1"/>
        <end position="21"/>
    </location>
</feature>
<feature type="region of interest" description="Disordered" evidence="6">
    <location>
        <begin position="727"/>
        <end position="857"/>
    </location>
</feature>
<evidence type="ECO:0000256" key="4">
    <source>
        <dbReference type="ARBA" id="ARBA00022840"/>
    </source>
</evidence>
<dbReference type="FunFam" id="3.80.10.10:FF:001164">
    <property type="entry name" value="GH01279p"/>
    <property type="match status" value="1"/>
</dbReference>
<name>D7G7X9_ECTSI</name>
<dbReference type="eggNOG" id="KOG0192">
    <property type="taxonomic scope" value="Eukaryota"/>
</dbReference>